<evidence type="ECO:0000256" key="1">
    <source>
        <dbReference type="SAM" id="MobiDB-lite"/>
    </source>
</evidence>
<organism evidence="2 3">
    <name type="scientific">Orbilia brochopaga</name>
    <dbReference type="NCBI Taxonomy" id="3140254"/>
    <lineage>
        <taxon>Eukaryota</taxon>
        <taxon>Fungi</taxon>
        <taxon>Dikarya</taxon>
        <taxon>Ascomycota</taxon>
        <taxon>Pezizomycotina</taxon>
        <taxon>Orbiliomycetes</taxon>
        <taxon>Orbiliales</taxon>
        <taxon>Orbiliaceae</taxon>
        <taxon>Orbilia</taxon>
    </lineage>
</organism>
<gene>
    <name evidence="2" type="ORF">TWF696_001395</name>
</gene>
<evidence type="ECO:0000313" key="3">
    <source>
        <dbReference type="Proteomes" id="UP001375240"/>
    </source>
</evidence>
<evidence type="ECO:0000313" key="2">
    <source>
        <dbReference type="EMBL" id="KAK6337918.1"/>
    </source>
</evidence>
<proteinExistence type="predicted"/>
<reference evidence="2 3" key="1">
    <citation type="submission" date="2019-10" db="EMBL/GenBank/DDBJ databases">
        <authorList>
            <person name="Palmer J.M."/>
        </authorList>
    </citation>
    <scope>NUCLEOTIDE SEQUENCE [LARGE SCALE GENOMIC DNA]</scope>
    <source>
        <strain evidence="2 3">TWF696</strain>
    </source>
</reference>
<accession>A0AAV9U9B7</accession>
<dbReference type="AlphaFoldDB" id="A0AAV9U9B7"/>
<feature type="compositionally biased region" description="Basic and acidic residues" evidence="1">
    <location>
        <begin position="44"/>
        <end position="61"/>
    </location>
</feature>
<feature type="region of interest" description="Disordered" evidence="1">
    <location>
        <begin position="13"/>
        <end position="79"/>
    </location>
</feature>
<keyword evidence="3" id="KW-1185">Reference proteome</keyword>
<dbReference type="EMBL" id="JAVHNQ010000010">
    <property type="protein sequence ID" value="KAK6337918.1"/>
    <property type="molecule type" value="Genomic_DNA"/>
</dbReference>
<comment type="caution">
    <text evidence="2">The sequence shown here is derived from an EMBL/GenBank/DDBJ whole genome shotgun (WGS) entry which is preliminary data.</text>
</comment>
<dbReference type="Proteomes" id="UP001375240">
    <property type="component" value="Unassembled WGS sequence"/>
</dbReference>
<name>A0AAV9U9B7_9PEZI</name>
<sequence length="113" mass="12469">MNLKHPEWRIYRGFNASAPQLPPTASQDSRHDRRPRQHPALPFARRDRMRQAATAGEREEGSCGETSRQAGWEGKSVESVEASSNAASAILLGEPAQLLANAPPRHSSWAEDI</sequence>
<protein>
    <submittedName>
        <fullName evidence="2">Uncharacterized protein</fullName>
    </submittedName>
</protein>